<feature type="domain" description="Copper-fist" evidence="9">
    <location>
        <begin position="1"/>
        <end position="39"/>
    </location>
</feature>
<dbReference type="PRINTS" id="PR00617">
    <property type="entry name" value="COPPERFIST"/>
</dbReference>
<keyword evidence="5" id="KW-0805">Transcription regulation</keyword>
<dbReference type="GeneID" id="55973237"/>
<proteinExistence type="predicted"/>
<dbReference type="EMBL" id="JAANYQ010000008">
    <property type="protein sequence ID" value="KAF4122707.1"/>
    <property type="molecule type" value="Genomic_DNA"/>
</dbReference>
<dbReference type="InterPro" id="IPR001083">
    <property type="entry name" value="Cu_fist_DNA-bd_dom"/>
</dbReference>
<dbReference type="GO" id="GO:0000981">
    <property type="term" value="F:DNA-binding transcription factor activity, RNA polymerase II-specific"/>
    <property type="evidence" value="ECO:0007669"/>
    <property type="project" value="TreeGrafter"/>
</dbReference>
<evidence type="ECO:0000256" key="4">
    <source>
        <dbReference type="ARBA" id="ARBA00023008"/>
    </source>
</evidence>
<feature type="compositionally biased region" description="Low complexity" evidence="8">
    <location>
        <begin position="230"/>
        <end position="253"/>
    </location>
</feature>
<organism evidence="10 11">
    <name type="scientific">Geosmithia morbida</name>
    <dbReference type="NCBI Taxonomy" id="1094350"/>
    <lineage>
        <taxon>Eukaryota</taxon>
        <taxon>Fungi</taxon>
        <taxon>Dikarya</taxon>
        <taxon>Ascomycota</taxon>
        <taxon>Pezizomycotina</taxon>
        <taxon>Sordariomycetes</taxon>
        <taxon>Hypocreomycetidae</taxon>
        <taxon>Hypocreales</taxon>
        <taxon>Bionectriaceae</taxon>
        <taxon>Geosmithia</taxon>
    </lineage>
</organism>
<dbReference type="RefSeq" id="XP_035321359.1">
    <property type="nucleotide sequence ID" value="XM_035468979.1"/>
</dbReference>
<feature type="compositionally biased region" description="Gly residues" evidence="8">
    <location>
        <begin position="254"/>
        <end position="270"/>
    </location>
</feature>
<dbReference type="AlphaFoldDB" id="A0A9P4YVS0"/>
<reference evidence="10" key="1">
    <citation type="submission" date="2020-03" db="EMBL/GenBank/DDBJ databases">
        <title>Site-based positive gene gene selection in Geosmithia morbida across the United States reveals a broad range of putative effectors and factors for local host and environmental adapation.</title>
        <authorList>
            <person name="Onufrak A."/>
            <person name="Murdoch R.W."/>
            <person name="Gazis R."/>
            <person name="Huff M."/>
            <person name="Staton M."/>
            <person name="Klingeman W."/>
            <person name="Hadziabdic D."/>
        </authorList>
    </citation>
    <scope>NUCLEOTIDE SEQUENCE</scope>
    <source>
        <strain evidence="10">1262</strain>
    </source>
</reference>
<evidence type="ECO:0000256" key="5">
    <source>
        <dbReference type="ARBA" id="ARBA00023015"/>
    </source>
</evidence>
<dbReference type="Gene3D" id="3.90.430.10">
    <property type="entry name" value="Copper fist DNA-binding domain"/>
    <property type="match status" value="1"/>
</dbReference>
<dbReference type="PROSITE" id="PS50073">
    <property type="entry name" value="COPPER_FIST_2"/>
    <property type="match status" value="1"/>
</dbReference>
<comment type="subcellular location">
    <subcellularLocation>
        <location evidence="1">Nucleus</location>
    </subcellularLocation>
</comment>
<evidence type="ECO:0000256" key="2">
    <source>
        <dbReference type="ARBA" id="ARBA00022723"/>
    </source>
</evidence>
<keyword evidence="7" id="KW-0539">Nucleus</keyword>
<dbReference type="PANTHER" id="PTHR28088">
    <property type="entry name" value="TRANSCRIPTIONAL ACTIVATOR HAA1-RELATED"/>
    <property type="match status" value="1"/>
</dbReference>
<feature type="compositionally biased region" description="Low complexity" evidence="8">
    <location>
        <begin position="193"/>
        <end position="202"/>
    </location>
</feature>
<protein>
    <submittedName>
        <fullName evidence="10">Copper-fist</fullName>
    </submittedName>
</protein>
<evidence type="ECO:0000256" key="3">
    <source>
        <dbReference type="ARBA" id="ARBA00022833"/>
    </source>
</evidence>
<dbReference type="GO" id="GO:0005507">
    <property type="term" value="F:copper ion binding"/>
    <property type="evidence" value="ECO:0007669"/>
    <property type="project" value="InterPro"/>
</dbReference>
<name>A0A9P4YVS0_9HYPO</name>
<dbReference type="GO" id="GO:0006879">
    <property type="term" value="P:intracellular iron ion homeostasis"/>
    <property type="evidence" value="ECO:0007669"/>
    <property type="project" value="TreeGrafter"/>
</dbReference>
<dbReference type="InterPro" id="IPR036395">
    <property type="entry name" value="Cu_fist_DNA-bd_dom_sf"/>
</dbReference>
<dbReference type="OrthoDB" id="5600085at2759"/>
<sequence length="479" mass="49661">MIIDGEKWACEACVRGHRVSNCQHSERPLQHINKKGRPVSQCSHCRAMRKSRSSHIKCDCGEKTSKCTHLQPTVDGHTETCCCNHGGRCSCSAKKDGSGSTASSASSVTGTAGQQQPTLDTVPESDSDGELPRMAMSRPKLAARRRRANTVHSDGPLSLEHGGHHSKSGSGSKHGRSSQKVGPYQLNRVNSANSASSLGAGSDTMAELRGSQQRRVKSEATSPLMTGFHNNVNSSGSSSSNNNNNNNNNDGSNSGSGSGSGGSSSSGAGGVPPLDLSSIDYPSSYMNSSNGNGRNNGGSGGSSFDLFGAGFSPDTDAPLYSAGLSNASVDWSHYDFPGDSFGPSSYSQTGTQSFANFTDFGSNSEHLPHLVNTTSTSGDVSEVEDVMSGADDFAGSFMRQGMLGGGGGGGGGNAPADLSSIDYDSFYKGAADHNPIAGTGMSLVEDDPAFWMPNYNDGIVGESPDGMEQTSQPASFWEL</sequence>
<evidence type="ECO:0000256" key="7">
    <source>
        <dbReference type="ARBA" id="ARBA00023242"/>
    </source>
</evidence>
<dbReference type="GO" id="GO:0045944">
    <property type="term" value="P:positive regulation of transcription by RNA polymerase II"/>
    <property type="evidence" value="ECO:0007669"/>
    <property type="project" value="TreeGrafter"/>
</dbReference>
<accession>A0A9P4YVS0</accession>
<dbReference type="GO" id="GO:0006878">
    <property type="term" value="P:intracellular copper ion homeostasis"/>
    <property type="evidence" value="ECO:0007669"/>
    <property type="project" value="TreeGrafter"/>
</dbReference>
<evidence type="ECO:0000256" key="6">
    <source>
        <dbReference type="ARBA" id="ARBA00023163"/>
    </source>
</evidence>
<feature type="region of interest" description="Disordered" evidence="8">
    <location>
        <begin position="193"/>
        <end position="297"/>
    </location>
</feature>
<dbReference type="FunFam" id="3.90.430.10:FF:000001">
    <property type="entry name" value="Copper fist DNA-binding protein"/>
    <property type="match status" value="1"/>
</dbReference>
<dbReference type="Pfam" id="PF00649">
    <property type="entry name" value="Copper-fist"/>
    <property type="match status" value="1"/>
</dbReference>
<gene>
    <name evidence="10" type="ORF">GMORB2_7014</name>
</gene>
<keyword evidence="3" id="KW-0862">Zinc</keyword>
<keyword evidence="6" id="KW-0804">Transcription</keyword>
<keyword evidence="4" id="KW-0186">Copper</keyword>
<keyword evidence="11" id="KW-1185">Reference proteome</keyword>
<dbReference type="SUPFAM" id="SSF57879">
    <property type="entry name" value="Zinc domain conserved in yeast copper-regulated transcription factors"/>
    <property type="match status" value="1"/>
</dbReference>
<evidence type="ECO:0000256" key="1">
    <source>
        <dbReference type="ARBA" id="ARBA00004123"/>
    </source>
</evidence>
<dbReference type="GO" id="GO:0005634">
    <property type="term" value="C:nucleus"/>
    <property type="evidence" value="ECO:0007669"/>
    <property type="project" value="UniProtKB-SubCell"/>
</dbReference>
<evidence type="ECO:0000256" key="8">
    <source>
        <dbReference type="SAM" id="MobiDB-lite"/>
    </source>
</evidence>
<evidence type="ECO:0000313" key="11">
    <source>
        <dbReference type="Proteomes" id="UP000749293"/>
    </source>
</evidence>
<dbReference type="Proteomes" id="UP000749293">
    <property type="component" value="Unassembled WGS sequence"/>
</dbReference>
<dbReference type="InterPro" id="IPR051763">
    <property type="entry name" value="Copper_Homeo_Regul"/>
</dbReference>
<dbReference type="GO" id="GO:0000978">
    <property type="term" value="F:RNA polymerase II cis-regulatory region sequence-specific DNA binding"/>
    <property type="evidence" value="ECO:0007669"/>
    <property type="project" value="TreeGrafter"/>
</dbReference>
<feature type="region of interest" description="Disordered" evidence="8">
    <location>
        <begin position="100"/>
        <end position="181"/>
    </location>
</feature>
<dbReference type="SMART" id="SM00412">
    <property type="entry name" value="Cu_FIST"/>
    <property type="match status" value="1"/>
</dbReference>
<dbReference type="PANTHER" id="PTHR28088:SF5">
    <property type="entry name" value="TRANSCRIPTIONAL ACTIVATOR HAA1-RELATED"/>
    <property type="match status" value="1"/>
</dbReference>
<evidence type="ECO:0000313" key="10">
    <source>
        <dbReference type="EMBL" id="KAF4122707.1"/>
    </source>
</evidence>
<feature type="compositionally biased region" description="Low complexity" evidence="8">
    <location>
        <begin position="283"/>
        <end position="293"/>
    </location>
</feature>
<comment type="caution">
    <text evidence="10">The sequence shown here is derived from an EMBL/GenBank/DDBJ whole genome shotgun (WGS) entry which is preliminary data.</text>
</comment>
<dbReference type="SMART" id="SM01090">
    <property type="entry name" value="Copper-fist"/>
    <property type="match status" value="1"/>
</dbReference>
<evidence type="ECO:0000259" key="9">
    <source>
        <dbReference type="PROSITE" id="PS50073"/>
    </source>
</evidence>
<feature type="compositionally biased region" description="Low complexity" evidence="8">
    <location>
        <begin position="100"/>
        <end position="113"/>
    </location>
</feature>
<keyword evidence="2" id="KW-0479">Metal-binding</keyword>